<evidence type="ECO:0000313" key="4">
    <source>
        <dbReference type="Proteomes" id="UP001219518"/>
    </source>
</evidence>
<comment type="caution">
    <text evidence="3">The sequence shown here is derived from an EMBL/GenBank/DDBJ whole genome shotgun (WGS) entry which is preliminary data.</text>
</comment>
<keyword evidence="1" id="KW-0175">Coiled coil</keyword>
<dbReference type="AlphaFoldDB" id="A0AAE1LL52"/>
<accession>A0AAE1LL52</accession>
<dbReference type="Pfam" id="PF21787">
    <property type="entry name" value="TNP-like_RNaseH_N"/>
    <property type="match status" value="1"/>
</dbReference>
<feature type="domain" description="Transposable element P transposase-like RNase H" evidence="2">
    <location>
        <begin position="188"/>
        <end position="310"/>
    </location>
</feature>
<evidence type="ECO:0000313" key="3">
    <source>
        <dbReference type="EMBL" id="KAK3922087.1"/>
    </source>
</evidence>
<proteinExistence type="predicted"/>
<organism evidence="3 4">
    <name type="scientific">Frankliniella fusca</name>
    <dbReference type="NCBI Taxonomy" id="407009"/>
    <lineage>
        <taxon>Eukaryota</taxon>
        <taxon>Metazoa</taxon>
        <taxon>Ecdysozoa</taxon>
        <taxon>Arthropoda</taxon>
        <taxon>Hexapoda</taxon>
        <taxon>Insecta</taxon>
        <taxon>Pterygota</taxon>
        <taxon>Neoptera</taxon>
        <taxon>Paraneoptera</taxon>
        <taxon>Thysanoptera</taxon>
        <taxon>Terebrantia</taxon>
        <taxon>Thripoidea</taxon>
        <taxon>Thripidae</taxon>
        <taxon>Frankliniella</taxon>
    </lineage>
</organism>
<reference evidence="3" key="2">
    <citation type="journal article" date="2023" name="BMC Genomics">
        <title>Pest status, molecular evolution, and epigenetic factors derived from the genome assembly of Frankliniella fusca, a thysanopteran phytovirus vector.</title>
        <authorList>
            <person name="Catto M.A."/>
            <person name="Labadie P.E."/>
            <person name="Jacobson A.L."/>
            <person name="Kennedy G.G."/>
            <person name="Srinivasan R."/>
            <person name="Hunt B.G."/>
        </authorList>
    </citation>
    <scope>NUCLEOTIDE SEQUENCE</scope>
    <source>
        <strain evidence="3">PL_HMW_Pooled</strain>
    </source>
</reference>
<feature type="coiled-coil region" evidence="1">
    <location>
        <begin position="80"/>
        <end position="107"/>
    </location>
</feature>
<name>A0AAE1LL52_9NEOP</name>
<sequence>MPEVKNKKDVEAILSKVHHLKPCKGVHDEDAKDQEWSDKCFGYVPFSSNRCVPCQILHKAISKRLNRSKGNKMFEMKMKIKNQAQRILRLKEEVEKSMKQMSTIREEKVEETLKLLPPEQQSLVKARFDASKHYSKKGRRYATDWIYECMLMRIKAPALYEKLRRENKIALPSKRTQQRYMQNLRPAYGFQENVFKMLEEKASSMPEAERHGCIAIDEMALESRTSFDKNSCQVHGIVNLGGLESEADKEKRGDHALRHRWVQAVGAFLSAGAVKGVTLHKLILEAVGLLEKSGFYVDCITTDGATWNLEPYHVGPVWC</sequence>
<reference evidence="3" key="1">
    <citation type="submission" date="2021-07" db="EMBL/GenBank/DDBJ databases">
        <authorList>
            <person name="Catto M.A."/>
            <person name="Jacobson A."/>
            <person name="Kennedy G."/>
            <person name="Labadie P."/>
            <person name="Hunt B.G."/>
            <person name="Srinivasan R."/>
        </authorList>
    </citation>
    <scope>NUCLEOTIDE SEQUENCE</scope>
    <source>
        <strain evidence="3">PL_HMW_Pooled</strain>
        <tissue evidence="3">Head</tissue>
    </source>
</reference>
<dbReference type="InterPro" id="IPR048365">
    <property type="entry name" value="TNP-like_RNaseH_N"/>
</dbReference>
<gene>
    <name evidence="3" type="ORF">KUF71_011263</name>
</gene>
<dbReference type="Proteomes" id="UP001219518">
    <property type="component" value="Unassembled WGS sequence"/>
</dbReference>
<evidence type="ECO:0000259" key="2">
    <source>
        <dbReference type="Pfam" id="PF21787"/>
    </source>
</evidence>
<evidence type="ECO:0000256" key="1">
    <source>
        <dbReference type="SAM" id="Coils"/>
    </source>
</evidence>
<keyword evidence="4" id="KW-1185">Reference proteome</keyword>
<dbReference type="EMBL" id="JAHWGI010001065">
    <property type="protein sequence ID" value="KAK3922087.1"/>
    <property type="molecule type" value="Genomic_DNA"/>
</dbReference>
<protein>
    <submittedName>
        <fullName evidence="3">DNA transposase</fullName>
    </submittedName>
</protein>